<protein>
    <submittedName>
        <fullName evidence="2">Uncharacterized protein</fullName>
    </submittedName>
</protein>
<name>A0A3L8SCT2_CHLGU</name>
<evidence type="ECO:0000313" key="2">
    <source>
        <dbReference type="EMBL" id="RLV99808.1"/>
    </source>
</evidence>
<dbReference type="PANTHER" id="PTHR23123">
    <property type="entry name" value="PHD/F-BOX CONTAINING PROTEIN"/>
    <property type="match status" value="1"/>
</dbReference>
<keyword evidence="3" id="KW-1185">Reference proteome</keyword>
<evidence type="ECO:0000256" key="1">
    <source>
        <dbReference type="ARBA" id="ARBA00022723"/>
    </source>
</evidence>
<dbReference type="Gene3D" id="2.60.120.650">
    <property type="entry name" value="Cupin"/>
    <property type="match status" value="1"/>
</dbReference>
<comment type="caution">
    <text evidence="2">The sequence shown here is derived from an EMBL/GenBank/DDBJ whole genome shotgun (WGS) entry which is preliminary data.</text>
</comment>
<organism evidence="2 3">
    <name type="scientific">Chloebia gouldiae</name>
    <name type="common">Gouldian finch</name>
    <name type="synonym">Erythrura gouldiae</name>
    <dbReference type="NCBI Taxonomy" id="44316"/>
    <lineage>
        <taxon>Eukaryota</taxon>
        <taxon>Metazoa</taxon>
        <taxon>Chordata</taxon>
        <taxon>Craniata</taxon>
        <taxon>Vertebrata</taxon>
        <taxon>Euteleostomi</taxon>
        <taxon>Archelosauria</taxon>
        <taxon>Archosauria</taxon>
        <taxon>Dinosauria</taxon>
        <taxon>Saurischia</taxon>
        <taxon>Theropoda</taxon>
        <taxon>Coelurosauria</taxon>
        <taxon>Aves</taxon>
        <taxon>Neognathae</taxon>
        <taxon>Neoaves</taxon>
        <taxon>Telluraves</taxon>
        <taxon>Australaves</taxon>
        <taxon>Passeriformes</taxon>
        <taxon>Passeroidea</taxon>
        <taxon>Passeridae</taxon>
        <taxon>Chloebia</taxon>
    </lineage>
</organism>
<dbReference type="InterPro" id="IPR050690">
    <property type="entry name" value="JHDM1_Histone_Demethylase"/>
</dbReference>
<dbReference type="GO" id="GO:0046872">
    <property type="term" value="F:metal ion binding"/>
    <property type="evidence" value="ECO:0007669"/>
    <property type="project" value="UniProtKB-KW"/>
</dbReference>
<dbReference type="OrthoDB" id="5876800at2759"/>
<evidence type="ECO:0000313" key="3">
    <source>
        <dbReference type="Proteomes" id="UP000276834"/>
    </source>
</evidence>
<proteinExistence type="predicted"/>
<gene>
    <name evidence="2" type="ORF">DV515_00009313</name>
</gene>
<dbReference type="EMBL" id="QUSF01000030">
    <property type="protein sequence ID" value="RLV99808.1"/>
    <property type="molecule type" value="Genomic_DNA"/>
</dbReference>
<dbReference type="AlphaFoldDB" id="A0A3L8SCT2"/>
<keyword evidence="1" id="KW-0479">Metal-binding</keyword>
<accession>A0A3L8SCT2</accession>
<sequence>MKLSKKMEAKKDSGRRLRCIGRRRYDENEDLSDVEEIVSIRSFNLEEKLKSKMYHGDFVHAMDGKDFTFEYVQREALRVPLIFRNKDGLGIKMPDPDFTVRDVKLLVGMAVKSKYKQAPVTVAKTNFHLPKKMMHKM</sequence>
<reference evidence="2 3" key="1">
    <citation type="journal article" date="2018" name="Proc. R. Soc. B">
        <title>A non-coding region near Follistatin controls head colour polymorphism in the Gouldian finch.</title>
        <authorList>
            <person name="Toomey M.B."/>
            <person name="Marques C.I."/>
            <person name="Andrade P."/>
            <person name="Araujo P.M."/>
            <person name="Sabatino S."/>
            <person name="Gazda M.A."/>
            <person name="Afonso S."/>
            <person name="Lopes R.J."/>
            <person name="Corbo J.C."/>
            <person name="Carneiro M."/>
        </authorList>
    </citation>
    <scope>NUCLEOTIDE SEQUENCE [LARGE SCALE GENOMIC DNA]</scope>
    <source>
        <strain evidence="2">Red01</strain>
        <tissue evidence="2">Muscle</tissue>
    </source>
</reference>
<dbReference type="Proteomes" id="UP000276834">
    <property type="component" value="Unassembled WGS sequence"/>
</dbReference>